<dbReference type="PANTHER" id="PTHR12592:SF0">
    <property type="entry name" value="ATP-DEPENDENT (S)-NAD(P)H-HYDRATE DEHYDRATASE"/>
    <property type="match status" value="1"/>
</dbReference>
<feature type="domain" description="YjeF C-terminal" evidence="20">
    <location>
        <begin position="225"/>
        <end position="494"/>
    </location>
</feature>
<comment type="caution">
    <text evidence="17">Lacks conserved residue(s) required for the propagation of feature annotation.</text>
</comment>
<feature type="binding site" evidence="18">
    <location>
        <position position="166"/>
    </location>
    <ligand>
        <name>K(+)</name>
        <dbReference type="ChEBI" id="CHEBI:29103"/>
    </ligand>
</feature>
<comment type="subunit">
    <text evidence="17">Homotetramer.</text>
</comment>
<proteinExistence type="inferred from homology"/>
<dbReference type="PROSITE" id="PS01050">
    <property type="entry name" value="YJEF_C_2"/>
    <property type="match status" value="1"/>
</dbReference>
<keyword evidence="9 18" id="KW-0630">Potassium</keyword>
<keyword evidence="6 17" id="KW-0547">Nucleotide-binding</keyword>
<evidence type="ECO:0000256" key="9">
    <source>
        <dbReference type="ARBA" id="ARBA00022958"/>
    </source>
</evidence>
<dbReference type="InterPro" id="IPR030677">
    <property type="entry name" value="Nnr"/>
</dbReference>
<evidence type="ECO:0000256" key="19">
    <source>
        <dbReference type="PIRNR" id="PIRNR017184"/>
    </source>
</evidence>
<evidence type="ECO:0000259" key="21">
    <source>
        <dbReference type="PROSITE" id="PS51385"/>
    </source>
</evidence>
<evidence type="ECO:0000259" key="20">
    <source>
        <dbReference type="PROSITE" id="PS51383"/>
    </source>
</evidence>
<dbReference type="Pfam" id="PF01256">
    <property type="entry name" value="Carb_kinase"/>
    <property type="match status" value="1"/>
</dbReference>
<comment type="function">
    <text evidence="18">Catalyzes the epimerization of the S- and R-forms of NAD(P)HX, a damaged form of NAD(P)H that is a result of enzymatic or heat-dependent hydration. This is a prerequisite for the S-specific NAD(P)H-hydrate dehydratase to allow the repair of both epimers of NAD(P)HX.</text>
</comment>
<dbReference type="CDD" id="cd01171">
    <property type="entry name" value="YXKO-related"/>
    <property type="match status" value="1"/>
</dbReference>
<comment type="cofactor">
    <cofactor evidence="17">
        <name>Mg(2+)</name>
        <dbReference type="ChEBI" id="CHEBI:18420"/>
    </cofactor>
</comment>
<evidence type="ECO:0000256" key="4">
    <source>
        <dbReference type="ARBA" id="ARBA00009524"/>
    </source>
</evidence>
<comment type="catalytic activity">
    <reaction evidence="15 17 19">
        <text>(6S)-NADHX + ADP = AMP + phosphate + NADH + H(+)</text>
        <dbReference type="Rhea" id="RHEA:32223"/>
        <dbReference type="ChEBI" id="CHEBI:15378"/>
        <dbReference type="ChEBI" id="CHEBI:43474"/>
        <dbReference type="ChEBI" id="CHEBI:57945"/>
        <dbReference type="ChEBI" id="CHEBI:64074"/>
        <dbReference type="ChEBI" id="CHEBI:456215"/>
        <dbReference type="ChEBI" id="CHEBI:456216"/>
        <dbReference type="EC" id="4.2.1.136"/>
    </reaction>
</comment>
<keyword evidence="11 18" id="KW-0413">Isomerase</keyword>
<dbReference type="AlphaFoldDB" id="A0A1H3JQ20"/>
<dbReference type="NCBIfam" id="TIGR00196">
    <property type="entry name" value="yjeF_cterm"/>
    <property type="match status" value="1"/>
</dbReference>
<dbReference type="HAMAP" id="MF_01966">
    <property type="entry name" value="NADHX_epimerase"/>
    <property type="match status" value="1"/>
</dbReference>
<comment type="similarity">
    <text evidence="4 19">In the C-terminal section; belongs to the NnrD/CARKD family.</text>
</comment>
<dbReference type="PROSITE" id="PS51383">
    <property type="entry name" value="YJEF_C_3"/>
    <property type="match status" value="1"/>
</dbReference>
<dbReference type="Proteomes" id="UP000199079">
    <property type="component" value="Unassembled WGS sequence"/>
</dbReference>
<dbReference type="NCBIfam" id="TIGR00197">
    <property type="entry name" value="yjeF_nterm"/>
    <property type="match status" value="1"/>
</dbReference>
<dbReference type="InterPro" id="IPR000631">
    <property type="entry name" value="CARKD"/>
</dbReference>
<evidence type="ECO:0000256" key="2">
    <source>
        <dbReference type="ARBA" id="ARBA00000909"/>
    </source>
</evidence>
<dbReference type="SUPFAM" id="SSF53613">
    <property type="entry name" value="Ribokinase-like"/>
    <property type="match status" value="1"/>
</dbReference>
<comment type="catalytic activity">
    <reaction evidence="16 17 19">
        <text>(6S)-NADPHX + ADP = AMP + phosphate + NADPH + H(+)</text>
        <dbReference type="Rhea" id="RHEA:32235"/>
        <dbReference type="ChEBI" id="CHEBI:15378"/>
        <dbReference type="ChEBI" id="CHEBI:43474"/>
        <dbReference type="ChEBI" id="CHEBI:57783"/>
        <dbReference type="ChEBI" id="CHEBI:64076"/>
        <dbReference type="ChEBI" id="CHEBI:456215"/>
        <dbReference type="ChEBI" id="CHEBI:456216"/>
        <dbReference type="EC" id="4.2.1.136"/>
    </reaction>
</comment>
<evidence type="ECO:0000313" key="22">
    <source>
        <dbReference type="EMBL" id="SDY42033.1"/>
    </source>
</evidence>
<sequence>MITADRMAAVDANAAALGVPRKQLMESAGNAIAREVRTVADPGATVTLVCGRGNNGGDAFVAARFLSDYDVRVRLLGRPETIRTTIAKENWDALAAAEIDAEAVVDPVAEPNRLTLANADVVVDAMLGTGVSGPLREPERTVAKRITEAASSTASDATVIAVDVPSGVDADTGEVAAGPDGEHVAVAADRIVTFHDAKPGLEELRTDATVTVADIGIPTAAALFTGPGDLLGLDRDPESHKGDHGEVLVVGGGPYTGAPTLAARAALRAGADLVRVACPESVAREVQGFSENLIVHGFPGAILEPDHLDRIRDLAAGRDVVVFGPGLGDAEPTLSAVERFLEDYDGRAVVDADALQVVPDVETEATLVCTPHQGELRAMGGPSAENWRERAERVREFAAEIGHTLLVKGAYDVITDGEDLRVNRTGNPGMTVGGTGDVLAGAVGAVACTQRPLQAAAIGAYANGRAGDLVVEERGYGLVATDLIDRIPEAVRTDA</sequence>
<dbReference type="PIRSF" id="PIRSF017184">
    <property type="entry name" value="Nnr"/>
    <property type="match status" value="1"/>
</dbReference>
<evidence type="ECO:0000256" key="1">
    <source>
        <dbReference type="ARBA" id="ARBA00000013"/>
    </source>
</evidence>
<keyword evidence="5 18" id="KW-0479">Metal-binding</keyword>
<comment type="similarity">
    <text evidence="18">Belongs to the NnrE/AIBP family.</text>
</comment>
<dbReference type="GO" id="GO:0005524">
    <property type="term" value="F:ATP binding"/>
    <property type="evidence" value="ECO:0007669"/>
    <property type="project" value="UniProtKB-UniRule"/>
</dbReference>
<feature type="binding site" evidence="18">
    <location>
        <position position="55"/>
    </location>
    <ligand>
        <name>K(+)</name>
        <dbReference type="ChEBI" id="CHEBI:29103"/>
    </ligand>
</feature>
<dbReference type="InterPro" id="IPR029056">
    <property type="entry name" value="Ribokinase-like"/>
</dbReference>
<feature type="binding site" evidence="18">
    <location>
        <begin position="128"/>
        <end position="134"/>
    </location>
    <ligand>
        <name>(6S)-NADPHX</name>
        <dbReference type="ChEBI" id="CHEBI:64076"/>
    </ligand>
</feature>
<dbReference type="HAMAP" id="MF_01965">
    <property type="entry name" value="NADHX_dehydratase"/>
    <property type="match status" value="1"/>
</dbReference>
<protein>
    <recommendedName>
        <fullName evidence="19">Bifunctional NAD(P)H-hydrate repair enzyme</fullName>
    </recommendedName>
    <alternativeName>
        <fullName evidence="19">Nicotinamide nucleotide repair protein</fullName>
    </alternativeName>
    <domain>
        <recommendedName>
            <fullName evidence="19">ADP-dependent (S)-NAD(P)H-hydrate dehydratase</fullName>
            <ecNumber evidence="19">4.2.1.136</ecNumber>
        </recommendedName>
        <alternativeName>
            <fullName evidence="19">ADP-dependent NAD(P)HX dehydratase</fullName>
        </alternativeName>
    </domain>
    <domain>
        <recommendedName>
            <fullName evidence="19">NAD(P)H-hydrate epimerase</fullName>
            <ecNumber evidence="19">5.1.99.6</ecNumber>
        </recommendedName>
    </domain>
</protein>
<dbReference type="PROSITE" id="PS51385">
    <property type="entry name" value="YJEF_N"/>
    <property type="match status" value="1"/>
</dbReference>
<feature type="domain" description="YjeF N-terminal" evidence="21">
    <location>
        <begin position="7"/>
        <end position="223"/>
    </location>
</feature>
<keyword evidence="10 17" id="KW-0520">NAD</keyword>
<accession>A0A1H3JQ20</accession>
<feature type="binding site" evidence="17">
    <location>
        <position position="258"/>
    </location>
    <ligand>
        <name>(6S)-NADPHX</name>
        <dbReference type="ChEBI" id="CHEBI:64076"/>
    </ligand>
</feature>
<dbReference type="EC" id="4.2.1.136" evidence="19"/>
<comment type="similarity">
    <text evidence="3 19">In the N-terminal section; belongs to the NnrE/AIBP family.</text>
</comment>
<evidence type="ECO:0000256" key="10">
    <source>
        <dbReference type="ARBA" id="ARBA00023027"/>
    </source>
</evidence>
<organism evidence="22 23">
    <name type="scientific">Halopenitus persicus</name>
    <dbReference type="NCBI Taxonomy" id="1048396"/>
    <lineage>
        <taxon>Archaea</taxon>
        <taxon>Methanobacteriati</taxon>
        <taxon>Methanobacteriota</taxon>
        <taxon>Stenosarchaea group</taxon>
        <taxon>Halobacteria</taxon>
        <taxon>Halobacteriales</taxon>
        <taxon>Haloferacaceae</taxon>
        <taxon>Halopenitus</taxon>
    </lineage>
</organism>
<dbReference type="PANTHER" id="PTHR12592">
    <property type="entry name" value="ATP-DEPENDENT (S)-NAD(P)H-HYDRATE DEHYDRATASE FAMILY MEMBER"/>
    <property type="match status" value="1"/>
</dbReference>
<dbReference type="EC" id="5.1.99.6" evidence="19"/>
<dbReference type="Pfam" id="PF03853">
    <property type="entry name" value="YjeF_N"/>
    <property type="match status" value="1"/>
</dbReference>
<dbReference type="InterPro" id="IPR036652">
    <property type="entry name" value="YjeF_N_dom_sf"/>
</dbReference>
<evidence type="ECO:0000256" key="15">
    <source>
        <dbReference type="ARBA" id="ARBA00048238"/>
    </source>
</evidence>
<evidence type="ECO:0000256" key="11">
    <source>
        <dbReference type="ARBA" id="ARBA00023235"/>
    </source>
</evidence>
<keyword evidence="12 17" id="KW-0456">Lyase</keyword>
<dbReference type="SUPFAM" id="SSF64153">
    <property type="entry name" value="YjeF N-terminal domain-like"/>
    <property type="match status" value="1"/>
</dbReference>
<comment type="function">
    <text evidence="17">Catalyzes the dehydration of the S-form of NAD(P)HX at the expense of ADP, which is converted to AMP. Together with NAD(P)HX epimerase, which catalyzes the epimerization of the S- and R-forms, the enzyme allows the repair of both epimers of NAD(P)HX, a damaged form of NAD(P)H that is a result of enzymatic or heat-dependent hydration.</text>
</comment>
<gene>
    <name evidence="18" type="primary">nnrE</name>
    <name evidence="17" type="synonym">nnrD</name>
    <name evidence="22" type="ORF">SAMN05216564_105101</name>
</gene>
<dbReference type="EMBL" id="FNPC01000005">
    <property type="protein sequence ID" value="SDY42033.1"/>
    <property type="molecule type" value="Genomic_DNA"/>
</dbReference>
<feature type="binding site" evidence="17">
    <location>
        <position position="372"/>
    </location>
    <ligand>
        <name>(6S)-NADPHX</name>
        <dbReference type="ChEBI" id="CHEBI:64076"/>
    </ligand>
</feature>
<dbReference type="GO" id="GO:0052856">
    <property type="term" value="F:NAD(P)HX epimerase activity"/>
    <property type="evidence" value="ECO:0007669"/>
    <property type="project" value="UniProtKB-UniRule"/>
</dbReference>
<dbReference type="RefSeq" id="WP_092732714.1">
    <property type="nucleotide sequence ID" value="NZ_FNPC01000005.1"/>
</dbReference>
<comment type="catalytic activity">
    <reaction evidence="1 18 19">
        <text>(6R)-NADHX = (6S)-NADHX</text>
        <dbReference type="Rhea" id="RHEA:32215"/>
        <dbReference type="ChEBI" id="CHEBI:64074"/>
        <dbReference type="ChEBI" id="CHEBI:64075"/>
        <dbReference type="EC" id="5.1.99.6"/>
    </reaction>
</comment>
<dbReference type="GO" id="GO:0046872">
    <property type="term" value="F:metal ion binding"/>
    <property type="evidence" value="ECO:0007669"/>
    <property type="project" value="UniProtKB-UniRule"/>
</dbReference>
<evidence type="ECO:0000256" key="18">
    <source>
        <dbReference type="HAMAP-Rule" id="MF_01966"/>
    </source>
</evidence>
<feature type="binding site" evidence="18">
    <location>
        <position position="124"/>
    </location>
    <ligand>
        <name>K(+)</name>
        <dbReference type="ChEBI" id="CHEBI:29103"/>
    </ligand>
</feature>
<reference evidence="23" key="1">
    <citation type="submission" date="2016-10" db="EMBL/GenBank/DDBJ databases">
        <authorList>
            <person name="Varghese N."/>
            <person name="Submissions S."/>
        </authorList>
    </citation>
    <scope>NUCLEOTIDE SEQUENCE [LARGE SCALE GENOMIC DNA]</scope>
    <source>
        <strain evidence="23">DC30,IBRC 10041,KCTC 4046</strain>
    </source>
</reference>
<feature type="binding site" evidence="17">
    <location>
        <position position="437"/>
    </location>
    <ligand>
        <name>(6S)-NADPHX</name>
        <dbReference type="ChEBI" id="CHEBI:64076"/>
    </ligand>
</feature>
<dbReference type="InterPro" id="IPR004443">
    <property type="entry name" value="YjeF_N_dom"/>
</dbReference>
<keyword evidence="23" id="KW-1185">Reference proteome</keyword>
<evidence type="ECO:0000256" key="5">
    <source>
        <dbReference type="ARBA" id="ARBA00022723"/>
    </source>
</evidence>
<feature type="binding site" evidence="18">
    <location>
        <begin position="54"/>
        <end position="58"/>
    </location>
    <ligand>
        <name>(6S)-NADPHX</name>
        <dbReference type="ChEBI" id="CHEBI:64076"/>
    </ligand>
</feature>
<evidence type="ECO:0000256" key="12">
    <source>
        <dbReference type="ARBA" id="ARBA00023239"/>
    </source>
</evidence>
<evidence type="ECO:0000256" key="6">
    <source>
        <dbReference type="ARBA" id="ARBA00022741"/>
    </source>
</evidence>
<feature type="binding site" evidence="18">
    <location>
        <position position="163"/>
    </location>
    <ligand>
        <name>(6S)-NADPHX</name>
        <dbReference type="ChEBI" id="CHEBI:64076"/>
    </ligand>
</feature>
<evidence type="ECO:0000313" key="23">
    <source>
        <dbReference type="Proteomes" id="UP000199079"/>
    </source>
</evidence>
<feature type="binding site" evidence="17">
    <location>
        <position position="326"/>
    </location>
    <ligand>
        <name>(6S)-NADPHX</name>
        <dbReference type="ChEBI" id="CHEBI:64076"/>
    </ligand>
</feature>
<keyword evidence="8 17" id="KW-0521">NADP</keyword>
<dbReference type="GO" id="GO:0052855">
    <property type="term" value="F:ADP-dependent NAD(P)H-hydrate dehydratase activity"/>
    <property type="evidence" value="ECO:0007669"/>
    <property type="project" value="UniProtKB-UniRule"/>
</dbReference>
<evidence type="ECO:0000256" key="13">
    <source>
        <dbReference type="ARBA" id="ARBA00023268"/>
    </source>
</evidence>
<dbReference type="GO" id="GO:0110051">
    <property type="term" value="P:metabolite repair"/>
    <property type="evidence" value="ECO:0007669"/>
    <property type="project" value="TreeGrafter"/>
</dbReference>
<dbReference type="Gene3D" id="3.40.50.10260">
    <property type="entry name" value="YjeF N-terminal domain"/>
    <property type="match status" value="1"/>
</dbReference>
<dbReference type="Gene3D" id="3.40.1190.20">
    <property type="match status" value="1"/>
</dbReference>
<evidence type="ECO:0000256" key="14">
    <source>
        <dbReference type="ARBA" id="ARBA00025153"/>
    </source>
</evidence>
<evidence type="ECO:0000256" key="8">
    <source>
        <dbReference type="ARBA" id="ARBA00022857"/>
    </source>
</evidence>
<evidence type="ECO:0000256" key="3">
    <source>
        <dbReference type="ARBA" id="ARBA00006001"/>
    </source>
</evidence>
<dbReference type="OrthoDB" id="15148at2157"/>
<comment type="catalytic activity">
    <reaction evidence="2 18 19">
        <text>(6R)-NADPHX = (6S)-NADPHX</text>
        <dbReference type="Rhea" id="RHEA:32227"/>
        <dbReference type="ChEBI" id="CHEBI:64076"/>
        <dbReference type="ChEBI" id="CHEBI:64077"/>
        <dbReference type="EC" id="5.1.99.6"/>
    </reaction>
</comment>
<keyword evidence="13" id="KW-0511">Multifunctional enzyme</keyword>
<keyword evidence="7 17" id="KW-0067">ATP-binding</keyword>
<evidence type="ECO:0000256" key="7">
    <source>
        <dbReference type="ARBA" id="ARBA00022840"/>
    </source>
</evidence>
<comment type="similarity">
    <text evidence="17">Belongs to the NnrD/CARKD family.</text>
</comment>
<comment type="cofactor">
    <cofactor evidence="18 19">
        <name>K(+)</name>
        <dbReference type="ChEBI" id="CHEBI:29103"/>
    </cofactor>
    <text evidence="18 19">Binds 1 potassium ion per subunit.</text>
</comment>
<feature type="binding site" evidence="17">
    <location>
        <position position="436"/>
    </location>
    <ligand>
        <name>AMP</name>
        <dbReference type="ChEBI" id="CHEBI:456215"/>
    </ligand>
</feature>
<evidence type="ECO:0000256" key="17">
    <source>
        <dbReference type="HAMAP-Rule" id="MF_01965"/>
    </source>
</evidence>
<name>A0A1H3JQ20_9EURY</name>
<comment type="function">
    <text evidence="14 19">Bifunctional enzyme that catalyzes the epimerization of the S- and R-forms of NAD(P)HX and the dehydration of the S-form of NAD(P)HX at the expense of ADP, which is converted to AMP. This allows the repair of both epimers of NAD(P)HX, a damaged form of NAD(P)H that is a result of enzymatic or heat-dependent hydration.</text>
</comment>
<evidence type="ECO:0000256" key="16">
    <source>
        <dbReference type="ARBA" id="ARBA00049209"/>
    </source>
</evidence>
<dbReference type="GO" id="GO:0046496">
    <property type="term" value="P:nicotinamide nucleotide metabolic process"/>
    <property type="evidence" value="ECO:0007669"/>
    <property type="project" value="UniProtKB-UniRule"/>
</dbReference>
<dbReference type="InterPro" id="IPR017953">
    <property type="entry name" value="Carbohydrate_kinase_pred_CS"/>
</dbReference>